<dbReference type="AlphaFoldDB" id="A0A4Q5N5P4"/>
<dbReference type="EMBL" id="SDWW01000016">
    <property type="protein sequence ID" value="RYV51431.1"/>
    <property type="molecule type" value="Genomic_DNA"/>
</dbReference>
<evidence type="ECO:0000313" key="1">
    <source>
        <dbReference type="EMBL" id="RYV51431.1"/>
    </source>
</evidence>
<evidence type="ECO:0000313" key="2">
    <source>
        <dbReference type="Proteomes" id="UP000293764"/>
    </source>
</evidence>
<dbReference type="SUPFAM" id="SSF89360">
    <property type="entry name" value="HesB-like domain"/>
    <property type="match status" value="1"/>
</dbReference>
<dbReference type="Gene3D" id="2.60.300.12">
    <property type="entry name" value="HesB-like domain"/>
    <property type="match status" value="1"/>
</dbReference>
<dbReference type="Proteomes" id="UP000293764">
    <property type="component" value="Unassembled WGS sequence"/>
</dbReference>
<sequence length="93" mass="9569">MLTLTENARTTVQELTDSAGLPETGGLRIAASTSEQGGFDLVLVAEPAPGDAVVELGTAKVFLEPTAAEVLADQQLDADPANATTSFRVVPQT</sequence>
<dbReference type="InterPro" id="IPR035903">
    <property type="entry name" value="HesB-like_dom_sf"/>
</dbReference>
<keyword evidence="2" id="KW-1185">Reference proteome</keyword>
<gene>
    <name evidence="1" type="ORF">EUA98_08345</name>
</gene>
<proteinExistence type="predicted"/>
<organism evidence="1 2">
    <name type="scientific">Pengzhenrongella frigida</name>
    <dbReference type="NCBI Taxonomy" id="1259133"/>
    <lineage>
        <taxon>Bacteria</taxon>
        <taxon>Bacillati</taxon>
        <taxon>Actinomycetota</taxon>
        <taxon>Actinomycetes</taxon>
        <taxon>Micrococcales</taxon>
        <taxon>Pengzhenrongella</taxon>
    </lineage>
</organism>
<dbReference type="OrthoDB" id="4868950at2"/>
<accession>A0A4Q5N5P4</accession>
<name>A0A4Q5N5P4_9MICO</name>
<dbReference type="RefSeq" id="WP_130102217.1">
    <property type="nucleotide sequence ID" value="NZ_SDWW01000016.1"/>
</dbReference>
<reference evidence="1 2" key="1">
    <citation type="submission" date="2019-01" db="EMBL/GenBank/DDBJ databases">
        <title>Novel species of Cellulomonas.</title>
        <authorList>
            <person name="Liu Q."/>
            <person name="Xin Y.-H."/>
        </authorList>
    </citation>
    <scope>NUCLEOTIDE SEQUENCE [LARGE SCALE GENOMIC DNA]</scope>
    <source>
        <strain evidence="1 2">HLT2-17</strain>
    </source>
</reference>
<protein>
    <submittedName>
        <fullName evidence="1">Adhesin</fullName>
    </submittedName>
</protein>
<comment type="caution">
    <text evidence="1">The sequence shown here is derived from an EMBL/GenBank/DDBJ whole genome shotgun (WGS) entry which is preliminary data.</text>
</comment>